<dbReference type="SUPFAM" id="SSF103473">
    <property type="entry name" value="MFS general substrate transporter"/>
    <property type="match status" value="1"/>
</dbReference>
<feature type="transmembrane region" description="Helical" evidence="1">
    <location>
        <begin position="56"/>
        <end position="78"/>
    </location>
</feature>
<dbReference type="EMBL" id="BGPR01000407">
    <property type="protein sequence ID" value="GBM18601.1"/>
    <property type="molecule type" value="Genomic_DNA"/>
</dbReference>
<keyword evidence="1" id="KW-1133">Transmembrane helix</keyword>
<dbReference type="Proteomes" id="UP000499080">
    <property type="component" value="Unassembled WGS sequence"/>
</dbReference>
<dbReference type="GO" id="GO:0008028">
    <property type="term" value="F:monocarboxylic acid transmembrane transporter activity"/>
    <property type="evidence" value="ECO:0007669"/>
    <property type="project" value="TreeGrafter"/>
</dbReference>
<keyword evidence="3" id="KW-1185">Reference proteome</keyword>
<dbReference type="OrthoDB" id="8055603at2759"/>
<gene>
    <name evidence="2" type="ORF">AVEN_110273_1</name>
</gene>
<feature type="transmembrane region" description="Helical" evidence="1">
    <location>
        <begin position="23"/>
        <end position="44"/>
    </location>
</feature>
<evidence type="ECO:0000313" key="2">
    <source>
        <dbReference type="EMBL" id="GBM18601.1"/>
    </source>
</evidence>
<accession>A0A4Y2DP92</accession>
<dbReference type="InterPro" id="IPR050327">
    <property type="entry name" value="Proton-linked_MCT"/>
</dbReference>
<protein>
    <recommendedName>
        <fullName evidence="4">Major facilitator superfamily associated domain-containing protein</fullName>
    </recommendedName>
</protein>
<dbReference type="InterPro" id="IPR036259">
    <property type="entry name" value="MFS_trans_sf"/>
</dbReference>
<keyword evidence="1" id="KW-0812">Transmembrane</keyword>
<dbReference type="PANTHER" id="PTHR11360:SF284">
    <property type="entry name" value="EG:103B4.3 PROTEIN-RELATED"/>
    <property type="match status" value="1"/>
</dbReference>
<comment type="caution">
    <text evidence="2">The sequence shown here is derived from an EMBL/GenBank/DDBJ whole genome shotgun (WGS) entry which is preliminary data.</text>
</comment>
<evidence type="ECO:0000313" key="3">
    <source>
        <dbReference type="Proteomes" id="UP000499080"/>
    </source>
</evidence>
<dbReference type="PANTHER" id="PTHR11360">
    <property type="entry name" value="MONOCARBOXYLATE TRANSPORTER"/>
    <property type="match status" value="1"/>
</dbReference>
<dbReference type="AlphaFoldDB" id="A0A4Y2DP92"/>
<evidence type="ECO:0000256" key="1">
    <source>
        <dbReference type="SAM" id="Phobius"/>
    </source>
</evidence>
<reference evidence="2 3" key="1">
    <citation type="journal article" date="2019" name="Sci. Rep.">
        <title>Orb-weaving spider Araneus ventricosus genome elucidates the spidroin gene catalogue.</title>
        <authorList>
            <person name="Kono N."/>
            <person name="Nakamura H."/>
            <person name="Ohtoshi R."/>
            <person name="Moran D.A.P."/>
            <person name="Shinohara A."/>
            <person name="Yoshida Y."/>
            <person name="Fujiwara M."/>
            <person name="Mori M."/>
            <person name="Tomita M."/>
            <person name="Arakawa K."/>
        </authorList>
    </citation>
    <scope>NUCLEOTIDE SEQUENCE [LARGE SCALE GENOMIC DNA]</scope>
</reference>
<name>A0A4Y2DP92_ARAVE</name>
<sequence>MRYFFKIWLWASLLTLHFEKKRVTAMGISMTGSGFGAFAFGPLMEWLISYNHYWKGATLIATGILLHCFILSFFYRVFPSFDETNRTADSSPDSNFSLQQACNKFDMTRVQA</sequence>
<proteinExistence type="predicted"/>
<evidence type="ECO:0008006" key="4">
    <source>
        <dbReference type="Google" id="ProtNLM"/>
    </source>
</evidence>
<organism evidence="2 3">
    <name type="scientific">Araneus ventricosus</name>
    <name type="common">Orbweaver spider</name>
    <name type="synonym">Epeira ventricosa</name>
    <dbReference type="NCBI Taxonomy" id="182803"/>
    <lineage>
        <taxon>Eukaryota</taxon>
        <taxon>Metazoa</taxon>
        <taxon>Ecdysozoa</taxon>
        <taxon>Arthropoda</taxon>
        <taxon>Chelicerata</taxon>
        <taxon>Arachnida</taxon>
        <taxon>Araneae</taxon>
        <taxon>Araneomorphae</taxon>
        <taxon>Entelegynae</taxon>
        <taxon>Araneoidea</taxon>
        <taxon>Araneidae</taxon>
        <taxon>Araneus</taxon>
    </lineage>
</organism>
<keyword evidence="1" id="KW-0472">Membrane</keyword>
<dbReference type="Gene3D" id="1.20.1250.20">
    <property type="entry name" value="MFS general substrate transporter like domains"/>
    <property type="match status" value="1"/>
</dbReference>